<feature type="compositionally biased region" description="Basic and acidic residues" evidence="2">
    <location>
        <begin position="70"/>
        <end position="81"/>
    </location>
</feature>
<dbReference type="SUPFAM" id="SSF47095">
    <property type="entry name" value="HMG-box"/>
    <property type="match status" value="1"/>
</dbReference>
<dbReference type="Pfam" id="PF00505">
    <property type="entry name" value="HMG_box"/>
    <property type="match status" value="1"/>
</dbReference>
<feature type="compositionally biased region" description="Low complexity" evidence="2">
    <location>
        <begin position="137"/>
        <end position="179"/>
    </location>
</feature>
<dbReference type="InterPro" id="IPR036910">
    <property type="entry name" value="HMG_box_dom_sf"/>
</dbReference>
<reference evidence="4" key="1">
    <citation type="journal article" date="2020" name="Nature">
        <title>Giant virus diversity and host interactions through global metagenomics.</title>
        <authorList>
            <person name="Schulz F."/>
            <person name="Roux S."/>
            <person name="Paez-Espino D."/>
            <person name="Jungbluth S."/>
            <person name="Walsh D.A."/>
            <person name="Denef V.J."/>
            <person name="McMahon K.D."/>
            <person name="Konstantinidis K.T."/>
            <person name="Eloe-Fadrosh E.A."/>
            <person name="Kyrpides N.C."/>
            <person name="Woyke T."/>
        </authorList>
    </citation>
    <scope>NUCLEOTIDE SEQUENCE</scope>
    <source>
        <strain evidence="4">GVMAG-S-1021933-23</strain>
    </source>
</reference>
<dbReference type="InterPro" id="IPR009071">
    <property type="entry name" value="HMG_box_dom"/>
</dbReference>
<feature type="compositionally biased region" description="Basic and acidic residues" evidence="2">
    <location>
        <begin position="99"/>
        <end position="109"/>
    </location>
</feature>
<dbReference type="PROSITE" id="PS50118">
    <property type="entry name" value="HMG_BOX_2"/>
    <property type="match status" value="1"/>
</dbReference>
<dbReference type="Gene3D" id="1.10.30.10">
    <property type="entry name" value="High mobility group box domain"/>
    <property type="match status" value="1"/>
</dbReference>
<dbReference type="PANTHER" id="PTHR48112">
    <property type="entry name" value="HIGH MOBILITY GROUP PROTEIN DSP1"/>
    <property type="match status" value="1"/>
</dbReference>
<evidence type="ECO:0000256" key="1">
    <source>
        <dbReference type="ARBA" id="ARBA00023125"/>
    </source>
</evidence>
<proteinExistence type="predicted"/>
<evidence type="ECO:0000256" key="2">
    <source>
        <dbReference type="SAM" id="MobiDB-lite"/>
    </source>
</evidence>
<feature type="compositionally biased region" description="Acidic residues" evidence="2">
    <location>
        <begin position="180"/>
        <end position="191"/>
    </location>
</feature>
<evidence type="ECO:0000259" key="3">
    <source>
        <dbReference type="PROSITE" id="PS50118"/>
    </source>
</evidence>
<feature type="domain" description="HMG box" evidence="3">
    <location>
        <begin position="58"/>
        <end position="116"/>
    </location>
</feature>
<protein>
    <recommendedName>
        <fullName evidence="3">HMG box domain-containing protein</fullName>
    </recommendedName>
</protein>
<feature type="region of interest" description="Disordered" evidence="2">
    <location>
        <begin position="43"/>
        <end position="202"/>
    </location>
</feature>
<organism evidence="4">
    <name type="scientific">viral metagenome</name>
    <dbReference type="NCBI Taxonomy" id="1070528"/>
    <lineage>
        <taxon>unclassified sequences</taxon>
        <taxon>metagenomes</taxon>
        <taxon>organismal metagenomes</taxon>
    </lineage>
</organism>
<dbReference type="InterPro" id="IPR050342">
    <property type="entry name" value="HMGB"/>
</dbReference>
<dbReference type="AlphaFoldDB" id="A0A6C0AF89"/>
<dbReference type="GO" id="GO:0003677">
    <property type="term" value="F:DNA binding"/>
    <property type="evidence" value="ECO:0007669"/>
    <property type="project" value="UniProtKB-KW"/>
</dbReference>
<evidence type="ECO:0000313" key="4">
    <source>
        <dbReference type="EMBL" id="QHS78382.1"/>
    </source>
</evidence>
<feature type="compositionally biased region" description="Basic residues" evidence="2">
    <location>
        <begin position="127"/>
        <end position="136"/>
    </location>
</feature>
<dbReference type="EMBL" id="MN740596">
    <property type="protein sequence ID" value="QHS78382.1"/>
    <property type="molecule type" value="Genomic_DNA"/>
</dbReference>
<name>A0A6C0AF89_9ZZZZ</name>
<sequence length="202" mass="22125">MESKLQKLEKDLTTFAKQRKEEKKGDTKKMLDSFFKRVEKLVGGPKKRASADKDKPKVKRAPSAYILFSSDKRPEIKKSHPDATFGETGKLLGAAWRESSQKVKDEYTRRSNQQKADMGLPVSPKTTKPKATKKTAAKPASRSASPMRSVSRSASPARGSSPMRSPSRAAQSASSSSDSSDSDDSSSESDEEPKKKGGKTRK</sequence>
<accession>A0A6C0AF89</accession>
<keyword evidence="1" id="KW-0238">DNA-binding</keyword>
<dbReference type="SMART" id="SM00398">
    <property type="entry name" value="HMG"/>
    <property type="match status" value="1"/>
</dbReference>